<evidence type="ECO:0000256" key="1">
    <source>
        <dbReference type="SAM" id="SignalP"/>
    </source>
</evidence>
<feature type="chain" id="PRO_5042069298" evidence="1">
    <location>
        <begin position="23"/>
        <end position="178"/>
    </location>
</feature>
<feature type="signal peptide" evidence="1">
    <location>
        <begin position="1"/>
        <end position="22"/>
    </location>
</feature>
<protein>
    <submittedName>
        <fullName evidence="2">Uncharacterized protein</fullName>
    </submittedName>
</protein>
<keyword evidence="3" id="KW-1185">Reference proteome</keyword>
<sequence length="178" mass="19254">MLGAFFGAIVLAAFLLLWSARSEVPCMWSHHDPRDENAIAGILPHANFASCVWSQTHNDDDAGGSRSNASRNLHVLRTTTPLVWDYGDGAYSTKVSRNLGAHQVPNHDDNCTGSEYKHGPQLLYATNHDEDSVAEGRGNASRLPCTSDDNGMAGGLSANVRHDDAMVGLLQVGQYYQS</sequence>
<evidence type="ECO:0000313" key="3">
    <source>
        <dbReference type="Proteomes" id="UP001201163"/>
    </source>
</evidence>
<name>A0AAD4L4V4_9AGAM</name>
<keyword evidence="1" id="KW-0732">Signal</keyword>
<organism evidence="2 3">
    <name type="scientific">Lactarius akahatsu</name>
    <dbReference type="NCBI Taxonomy" id="416441"/>
    <lineage>
        <taxon>Eukaryota</taxon>
        <taxon>Fungi</taxon>
        <taxon>Dikarya</taxon>
        <taxon>Basidiomycota</taxon>
        <taxon>Agaricomycotina</taxon>
        <taxon>Agaricomycetes</taxon>
        <taxon>Russulales</taxon>
        <taxon>Russulaceae</taxon>
        <taxon>Lactarius</taxon>
    </lineage>
</organism>
<dbReference type="EMBL" id="JAKELL010000247">
    <property type="protein sequence ID" value="KAH8978148.1"/>
    <property type="molecule type" value="Genomic_DNA"/>
</dbReference>
<reference evidence="2" key="1">
    <citation type="submission" date="2022-01" db="EMBL/GenBank/DDBJ databases">
        <title>Comparative genomics reveals a dynamic genome evolution in the ectomycorrhizal milk-cap (Lactarius) mushrooms.</title>
        <authorList>
            <consortium name="DOE Joint Genome Institute"/>
            <person name="Lebreton A."/>
            <person name="Tang N."/>
            <person name="Kuo A."/>
            <person name="LaButti K."/>
            <person name="Drula E."/>
            <person name="Barry K."/>
            <person name="Clum A."/>
            <person name="Lipzen A."/>
            <person name="Mousain D."/>
            <person name="Ng V."/>
            <person name="Wang R."/>
            <person name="Wang X."/>
            <person name="Dai Y."/>
            <person name="Henrissat B."/>
            <person name="Grigoriev I.V."/>
            <person name="Guerin-Laguette A."/>
            <person name="Yu F."/>
            <person name="Martin F.M."/>
        </authorList>
    </citation>
    <scope>NUCLEOTIDE SEQUENCE</scope>
    <source>
        <strain evidence="2">QP</strain>
    </source>
</reference>
<proteinExistence type="predicted"/>
<comment type="caution">
    <text evidence="2">The sequence shown here is derived from an EMBL/GenBank/DDBJ whole genome shotgun (WGS) entry which is preliminary data.</text>
</comment>
<accession>A0AAD4L4V4</accession>
<evidence type="ECO:0000313" key="2">
    <source>
        <dbReference type="EMBL" id="KAH8978148.1"/>
    </source>
</evidence>
<dbReference type="AlphaFoldDB" id="A0AAD4L4V4"/>
<dbReference type="Proteomes" id="UP001201163">
    <property type="component" value="Unassembled WGS sequence"/>
</dbReference>
<gene>
    <name evidence="2" type="ORF">EDB92DRAFT_1992026</name>
</gene>